<dbReference type="Proteomes" id="UP000265955">
    <property type="component" value="Unassembled WGS sequence"/>
</dbReference>
<organism evidence="4 5">
    <name type="scientific">Noviherbaspirillum saxi</name>
    <dbReference type="NCBI Taxonomy" id="2320863"/>
    <lineage>
        <taxon>Bacteria</taxon>
        <taxon>Pseudomonadati</taxon>
        <taxon>Pseudomonadota</taxon>
        <taxon>Betaproteobacteria</taxon>
        <taxon>Burkholderiales</taxon>
        <taxon>Oxalobacteraceae</taxon>
        <taxon>Noviherbaspirillum</taxon>
    </lineage>
</organism>
<evidence type="ECO:0000313" key="5">
    <source>
        <dbReference type="Proteomes" id="UP000265955"/>
    </source>
</evidence>
<proteinExistence type="predicted"/>
<dbReference type="EMBL" id="QYUO01000003">
    <property type="protein sequence ID" value="RJF91651.1"/>
    <property type="molecule type" value="Genomic_DNA"/>
</dbReference>
<evidence type="ECO:0000256" key="2">
    <source>
        <dbReference type="SAM" id="MobiDB-lite"/>
    </source>
</evidence>
<dbReference type="InterPro" id="IPR011006">
    <property type="entry name" value="CheY-like_superfamily"/>
</dbReference>
<feature type="domain" description="Response regulatory" evidence="3">
    <location>
        <begin position="24"/>
        <end position="57"/>
    </location>
</feature>
<dbReference type="GO" id="GO:0000160">
    <property type="term" value="P:phosphorelay signal transduction system"/>
    <property type="evidence" value="ECO:0007669"/>
    <property type="project" value="InterPro"/>
</dbReference>
<dbReference type="AlphaFoldDB" id="A0A3A3FE54"/>
<sequence length="57" mass="6147">MLIRKNGMSISSTEKGDPGEGKERILIIDDTPANLQLLVRMLTAHGYIAHPASSVLS</sequence>
<evidence type="ECO:0000259" key="3">
    <source>
        <dbReference type="PROSITE" id="PS50110"/>
    </source>
</evidence>
<feature type="region of interest" description="Disordered" evidence="2">
    <location>
        <begin position="1"/>
        <end position="22"/>
    </location>
</feature>
<protein>
    <submittedName>
        <fullName evidence="4">Response regulator</fullName>
    </submittedName>
</protein>
<name>A0A3A3FE54_9BURK</name>
<dbReference type="InterPro" id="IPR001789">
    <property type="entry name" value="Sig_transdc_resp-reg_receiver"/>
</dbReference>
<accession>A0A3A3FE54</accession>
<dbReference type="SUPFAM" id="SSF52172">
    <property type="entry name" value="CheY-like"/>
    <property type="match status" value="1"/>
</dbReference>
<evidence type="ECO:0000313" key="4">
    <source>
        <dbReference type="EMBL" id="RJF91651.1"/>
    </source>
</evidence>
<dbReference type="PROSITE" id="PS50110">
    <property type="entry name" value="RESPONSE_REGULATORY"/>
    <property type="match status" value="1"/>
</dbReference>
<comment type="caution">
    <text evidence="1">Lacks conserved residue(s) required for the propagation of feature annotation.</text>
</comment>
<comment type="caution">
    <text evidence="4">The sequence shown here is derived from an EMBL/GenBank/DDBJ whole genome shotgun (WGS) entry which is preliminary data.</text>
</comment>
<dbReference type="Gene3D" id="3.40.50.2300">
    <property type="match status" value="1"/>
</dbReference>
<keyword evidence="5" id="KW-1185">Reference proteome</keyword>
<gene>
    <name evidence="4" type="ORF">D3871_23425</name>
</gene>
<reference evidence="5" key="1">
    <citation type="submission" date="2018-09" db="EMBL/GenBank/DDBJ databases">
        <authorList>
            <person name="Zhu H."/>
        </authorList>
    </citation>
    <scope>NUCLEOTIDE SEQUENCE [LARGE SCALE GENOMIC DNA]</scope>
    <source>
        <strain evidence="5">K1R23-30</strain>
    </source>
</reference>
<evidence type="ECO:0000256" key="1">
    <source>
        <dbReference type="PROSITE-ProRule" id="PRU00169"/>
    </source>
</evidence>